<proteinExistence type="predicted"/>
<protein>
    <submittedName>
        <fullName evidence="2">Uncharacterized protein</fullName>
    </submittedName>
</protein>
<dbReference type="Proteomes" id="UP000006514">
    <property type="component" value="Unassembled WGS sequence"/>
</dbReference>
<dbReference type="EMBL" id="JH687955">
    <property type="protein sequence ID" value="EJD34383.1"/>
    <property type="molecule type" value="Genomic_DNA"/>
</dbReference>
<keyword evidence="3" id="KW-1185">Reference proteome</keyword>
<evidence type="ECO:0000256" key="1">
    <source>
        <dbReference type="SAM" id="MobiDB-lite"/>
    </source>
</evidence>
<accession>J0D699</accession>
<name>J0D699_AURST</name>
<dbReference type="InParanoid" id="J0D699"/>
<feature type="region of interest" description="Disordered" evidence="1">
    <location>
        <begin position="273"/>
        <end position="340"/>
    </location>
</feature>
<feature type="compositionally biased region" description="Acidic residues" evidence="1">
    <location>
        <begin position="273"/>
        <end position="283"/>
    </location>
</feature>
<reference evidence="3" key="1">
    <citation type="journal article" date="2012" name="Science">
        <title>The Paleozoic origin of enzymatic lignin decomposition reconstructed from 31 fungal genomes.</title>
        <authorList>
            <person name="Floudas D."/>
            <person name="Binder M."/>
            <person name="Riley R."/>
            <person name="Barry K."/>
            <person name="Blanchette R.A."/>
            <person name="Henrissat B."/>
            <person name="Martinez A.T."/>
            <person name="Otillar R."/>
            <person name="Spatafora J.W."/>
            <person name="Yadav J.S."/>
            <person name="Aerts A."/>
            <person name="Benoit I."/>
            <person name="Boyd A."/>
            <person name="Carlson A."/>
            <person name="Copeland A."/>
            <person name="Coutinho P.M."/>
            <person name="de Vries R.P."/>
            <person name="Ferreira P."/>
            <person name="Findley K."/>
            <person name="Foster B."/>
            <person name="Gaskell J."/>
            <person name="Glotzer D."/>
            <person name="Gorecki P."/>
            <person name="Heitman J."/>
            <person name="Hesse C."/>
            <person name="Hori C."/>
            <person name="Igarashi K."/>
            <person name="Jurgens J.A."/>
            <person name="Kallen N."/>
            <person name="Kersten P."/>
            <person name="Kohler A."/>
            <person name="Kuees U."/>
            <person name="Kumar T.K.A."/>
            <person name="Kuo A."/>
            <person name="LaButti K."/>
            <person name="Larrondo L.F."/>
            <person name="Lindquist E."/>
            <person name="Ling A."/>
            <person name="Lombard V."/>
            <person name="Lucas S."/>
            <person name="Lundell T."/>
            <person name="Martin R."/>
            <person name="McLaughlin D.J."/>
            <person name="Morgenstern I."/>
            <person name="Morin E."/>
            <person name="Murat C."/>
            <person name="Nagy L.G."/>
            <person name="Nolan M."/>
            <person name="Ohm R.A."/>
            <person name="Patyshakuliyeva A."/>
            <person name="Rokas A."/>
            <person name="Ruiz-Duenas F.J."/>
            <person name="Sabat G."/>
            <person name="Salamov A."/>
            <person name="Samejima M."/>
            <person name="Schmutz J."/>
            <person name="Slot J.C."/>
            <person name="St John F."/>
            <person name="Stenlid J."/>
            <person name="Sun H."/>
            <person name="Sun S."/>
            <person name="Syed K."/>
            <person name="Tsang A."/>
            <person name="Wiebenga A."/>
            <person name="Young D."/>
            <person name="Pisabarro A."/>
            <person name="Eastwood D.C."/>
            <person name="Martin F."/>
            <person name="Cullen D."/>
            <person name="Grigoriev I.V."/>
            <person name="Hibbett D.S."/>
        </authorList>
    </citation>
    <scope>NUCLEOTIDE SEQUENCE [LARGE SCALE GENOMIC DNA]</scope>
    <source>
        <strain evidence="3">TFB10046</strain>
    </source>
</reference>
<gene>
    <name evidence="2" type="ORF">AURDEDRAFT_117631</name>
</gene>
<sequence>MPDEHLSWSIHIVLLAYFPEETATRSGLQDYVDRFTVAYPGRSQGLEVLPGEFKVVDDVRNCLYTVLRTDFTPAGIDIAPILQRFLGLNQQQLDERVQLCTQSMPWFESAVPIRIALSYICGQWVPADCYLHPWELRHPRGQRFLIQTDAVDLWVRDLATNITYEVTAAKLAPGISIRDLLRMPELLHKPGALYERHDASREWEYGEDWASYWAPCHATELALTVHRYWVWTHEFMHERPNSRRETSDDPRAEIDQALLQLGIDDLDALLESTEEEELDEDIETKEVSSRAGAERAPSATPDSLPDLESVSDSSGNSEDVALEQSDPGDASGEDSDDEVLSVAWEEYTSGTNGPGWYHFRVCFAD</sequence>
<evidence type="ECO:0000313" key="2">
    <source>
        <dbReference type="EMBL" id="EJD34383.1"/>
    </source>
</evidence>
<evidence type="ECO:0000313" key="3">
    <source>
        <dbReference type="Proteomes" id="UP000006514"/>
    </source>
</evidence>
<dbReference type="AlphaFoldDB" id="J0D699"/>
<dbReference type="KEGG" id="adl:AURDEDRAFT_117631"/>
<feature type="non-terminal residue" evidence="2">
    <location>
        <position position="365"/>
    </location>
</feature>
<organism evidence="2 3">
    <name type="scientific">Auricularia subglabra (strain TFB-10046 / SS5)</name>
    <name type="common">White-rot fungus</name>
    <name type="synonym">Auricularia delicata (strain TFB10046)</name>
    <dbReference type="NCBI Taxonomy" id="717982"/>
    <lineage>
        <taxon>Eukaryota</taxon>
        <taxon>Fungi</taxon>
        <taxon>Dikarya</taxon>
        <taxon>Basidiomycota</taxon>
        <taxon>Agaricomycotina</taxon>
        <taxon>Agaricomycetes</taxon>
        <taxon>Auriculariales</taxon>
        <taxon>Auriculariaceae</taxon>
        <taxon>Auricularia</taxon>
    </lineage>
</organism>